<dbReference type="RefSeq" id="WP_181732454.1">
    <property type="nucleotide sequence ID" value="NZ_JACEIR010000007.1"/>
</dbReference>
<sequence>MAIPYLTEEPLPDRFQKADFLVKEGMRCFSAENTFAWLKQIGHAS</sequence>
<organism evidence="1 2">
    <name type="scientific">Thermoactinomyces intermedius</name>
    <dbReference type="NCBI Taxonomy" id="2024"/>
    <lineage>
        <taxon>Bacteria</taxon>
        <taxon>Bacillati</taxon>
        <taxon>Bacillota</taxon>
        <taxon>Bacilli</taxon>
        <taxon>Bacillales</taxon>
        <taxon>Thermoactinomycetaceae</taxon>
        <taxon>Thermoactinomyces</taxon>
    </lineage>
</organism>
<accession>A0A8I1A4V9</accession>
<reference evidence="1 2" key="1">
    <citation type="submission" date="2020-12" db="EMBL/GenBank/DDBJ databases">
        <title>WGS of Thermoactinomyces spp.</title>
        <authorList>
            <person name="Cheng K."/>
        </authorList>
    </citation>
    <scope>NUCLEOTIDE SEQUENCE [LARGE SCALE GENOMIC DNA]</scope>
    <source>
        <strain evidence="2">CICC 10671\DSM 43846</strain>
    </source>
</reference>
<comment type="caution">
    <text evidence="1">The sequence shown here is derived from an EMBL/GenBank/DDBJ whole genome shotgun (WGS) entry which is preliminary data.</text>
</comment>
<evidence type="ECO:0000313" key="1">
    <source>
        <dbReference type="EMBL" id="MBH8595697.1"/>
    </source>
</evidence>
<name>A0A8I1A4V9_THEIN</name>
<evidence type="ECO:0000313" key="2">
    <source>
        <dbReference type="Proteomes" id="UP000633619"/>
    </source>
</evidence>
<dbReference type="Proteomes" id="UP000633619">
    <property type="component" value="Unassembled WGS sequence"/>
</dbReference>
<gene>
    <name evidence="1" type="ORF">I8U20_10175</name>
</gene>
<protein>
    <submittedName>
        <fullName evidence="1">Uncharacterized protein</fullName>
    </submittedName>
</protein>
<dbReference type="AlphaFoldDB" id="A0A8I1A4V9"/>
<keyword evidence="2" id="KW-1185">Reference proteome</keyword>
<proteinExistence type="predicted"/>
<dbReference type="EMBL" id="JAECVW010000005">
    <property type="protein sequence ID" value="MBH8595697.1"/>
    <property type="molecule type" value="Genomic_DNA"/>
</dbReference>